<reference evidence="2 3" key="1">
    <citation type="submission" date="2012-06" db="EMBL/GenBank/DDBJ databases">
        <title>The complete chromosome of genome of Turneriella parva DSM 21527.</title>
        <authorList>
            <consortium name="US DOE Joint Genome Institute (JGI-PGF)"/>
            <person name="Lucas S."/>
            <person name="Han J."/>
            <person name="Lapidus A."/>
            <person name="Bruce D."/>
            <person name="Goodwin L."/>
            <person name="Pitluck S."/>
            <person name="Peters L."/>
            <person name="Kyrpides N."/>
            <person name="Mavromatis K."/>
            <person name="Ivanova N."/>
            <person name="Mikhailova N."/>
            <person name="Chertkov O."/>
            <person name="Detter J.C."/>
            <person name="Tapia R."/>
            <person name="Han C."/>
            <person name="Land M."/>
            <person name="Hauser L."/>
            <person name="Markowitz V."/>
            <person name="Cheng J.-F."/>
            <person name="Hugenholtz P."/>
            <person name="Woyke T."/>
            <person name="Wu D."/>
            <person name="Gronow S."/>
            <person name="Wellnitz S."/>
            <person name="Brambilla E."/>
            <person name="Klenk H.-P."/>
            <person name="Eisen J.A."/>
        </authorList>
    </citation>
    <scope>NUCLEOTIDE SEQUENCE [LARGE SCALE GENOMIC DNA]</scope>
    <source>
        <strain evidence="3">ATCC BAA-1111 / DSM 21527 / NCTC 11395 / H</strain>
    </source>
</reference>
<dbReference type="Gene3D" id="2.120.10.30">
    <property type="entry name" value="TolB, C-terminal domain"/>
    <property type="match status" value="4"/>
</dbReference>
<dbReference type="SUPFAM" id="SSF49265">
    <property type="entry name" value="Fibronectin type III"/>
    <property type="match status" value="1"/>
</dbReference>
<dbReference type="CDD" id="cd00063">
    <property type="entry name" value="FN3"/>
    <property type="match status" value="1"/>
</dbReference>
<accession>I4B6D2</accession>
<dbReference type="SUPFAM" id="SSF49899">
    <property type="entry name" value="Concanavalin A-like lectins/glucanases"/>
    <property type="match status" value="4"/>
</dbReference>
<evidence type="ECO:0000313" key="2">
    <source>
        <dbReference type="EMBL" id="AFM12839.1"/>
    </source>
</evidence>
<dbReference type="KEGG" id="tpx:Turpa_2194"/>
<dbReference type="InterPro" id="IPR036116">
    <property type="entry name" value="FN3_sf"/>
</dbReference>
<dbReference type="Proteomes" id="UP000006048">
    <property type="component" value="Chromosome"/>
</dbReference>
<dbReference type="InterPro" id="IPR013783">
    <property type="entry name" value="Ig-like_fold"/>
</dbReference>
<evidence type="ECO:0000313" key="3">
    <source>
        <dbReference type="Proteomes" id="UP000006048"/>
    </source>
</evidence>
<dbReference type="InterPro" id="IPR013320">
    <property type="entry name" value="ConA-like_dom_sf"/>
</dbReference>
<dbReference type="Pfam" id="PF00041">
    <property type="entry name" value="fn3"/>
    <property type="match status" value="1"/>
</dbReference>
<dbReference type="PATRIC" id="fig|869212.3.peg.2206"/>
<dbReference type="PROSITE" id="PS51257">
    <property type="entry name" value="PROKAR_LIPOPROTEIN"/>
    <property type="match status" value="1"/>
</dbReference>
<proteinExistence type="predicted"/>
<dbReference type="SMART" id="SM00060">
    <property type="entry name" value="FN3"/>
    <property type="match status" value="1"/>
</dbReference>
<evidence type="ECO:0000259" key="1">
    <source>
        <dbReference type="PROSITE" id="PS50853"/>
    </source>
</evidence>
<keyword evidence="3" id="KW-1185">Reference proteome</keyword>
<sequence>MLNPERTTPLRVEATRIVAALFLVFSTVSCSFLKLDKNTNCLNESAGCFKADNTAPEYRSSTPIANALVSRLTTLTVVFSEELKDPKPADVKITGGGKGQLTLSSITKTAANTYTLSFSPDTVSTGPILIDFTDLVDYNNNKVNYSLALTGNVDIEIEFDDNRTGTNPGYRKGVSDGGGYTTTDIKWRHAYQTDPNNNWDMRVTTGAVDCAAGTSIFTGTGLADATDVLRTLDRQTHFPAGPGRYRVVVCITNAAMNKKGTNSVEIIRDDTPPTAIHSPVSDDYNTTKTMTVACSDNDDKIAIQQAQLSPWDGNLVNPANPADPDFDASGAVSVGTLLTAGYPINNPTNPTRTKVKYRCLDIAGNKSLVGMATYLVDTTLPEVAVNLDTSFRQFVSVTGYTTTTLNFTTNQSNTTYRIVKNATSCAAVDGDELSTGSTTPPPGPIVINASALDVGVNNIRVCVSNVGATKWGAASLQITRDDTVPFVTPSVTTGTYGAVQVVNLTCSPNADKVAITDAVLAGSTPPTPPSDPNIDANGIILLGKQQDQFITPDASVSTIKWQCITKSGNRSVVDGTTTATYTVDAILPTVTIIGNTRNFVSNLVGAHNFTNLTFQVSRPGLNYEIKSGSTNCSGGTTLATGTVATAGQDITVRLNTPFAGPPNHFGAVGSYDLKICVPNFIGALGYSTSSLLVQREDSRPNTVANVTVTSATSTSVTLGWDTTTDVGPAGIAGYRILQTTTQGNYSSPTTYTSNTNSVNISGLNPTITYYFVVRAVDSAGNVAITDSNEVQSRLALSVTVAGYSSALNGPFRVQLGSGEILSFTANGTQTFSQVFLSGDTYALPIIAQPATQNCAFAGNQYGTMNASLALSVTCVSGYTSGGSLIANKPAPLNYLLYRGNAQIIAGGGAGTSCGSTCNDGTGTNARFSNPYGMAMVNGFLYIADRENHRIRRIDTTVTPASTTTFAGSGTDLTSDGTGTGASFNAPQAITTDGVNLYVVESPAAGQGHLRKIHIATGQVTTLAGGGTQSGGTNCPVTFQGGCIDGRGAQVAFGGANGIVYHDGYLYITEYTNNRVRRMNLATGVVDTIAGDGQPQSATSTTGTNAQFNGATGAAVAGGVLYVADFNGHRIRAVSLTAPFAVTAVAGTGDPGHADGPLATARFYNPDHLTTDGFNLFVTEYSGDGNTGRRLRRIDLRKGRVSTIAGNSIAADTSGTGVAASFYSPVGIASDGRQLFVGTYDGGRIFRVTDSGLVGYWPLHGAVNDYASDVATPQDGTIQDSDTIANLLPTTGRYGESSGAYVFDGNNDVISASATNLPVGNSTRTLCAWVKFNGPQSGNDGVVGYGRRGVDDNGFGLAVENGLDMKIFVHTNDVAFNRPVENDIWSHACILRDSSTGELRSYVNGRLITLKSGSLSTPVSSKLCIGSRLNNVVTSCSADFFFAGSVADVRLYNRALNEGEINELAQDATDNTAVTGTSYNTGPTGLLAHYPMTPTAPLQGEGPLGGALTISAGTPALRVGKDGDTSGAFGYSGVAAHSASGAGLPLGTSPRTVCAWVKPYNYPSDGNRKDILRFGSGVNGNFGLIMYNASGSQRVGIVTVGNDFIDAQYALPLNAWSHLCANLTASGGAEVYVNALRVGNLASLGTSTGSGGLLIGGDGVTVDDVRIYNNALSSPQVRQLATQVPAGLVFRMDTVGDANDASGHNHALVSNTGALAAGRHGVANTAYRFTSGQLATYAHNTTLNTPNMTWSFWMKSPSMTGGDLNTSIIRKFQTFNADGWVVKYDHINYLHNYKASSNIMSAHESFVNNVWTHYTVVRSANGASDSIYINGQAAANTTGLGSNIVNTAQMLIGANGMGDITLQDVRIYNRVLDQAEVQALSGYHPDHGVAGMVFHVQADNYSHLADGALITTNWQDSTINDRYTLTGGVPTGSPKFVSGSSSLLGKKPAIEFDGVDGKYFDFGNTSVTYNGLTVCAALTRRGLGFRGLVEKRGGFQANSWGMITENAANAMKFEIGDPPGANVVDTVTDDSPSIYCMVNGAGNAIQTFVNGQLASTVGGSTLIGSNTRPLLVGARYDYAGSYHGQIGDIVIAVKDASTAERRVTECYLSSKYSIPLTAGAVCP</sequence>
<dbReference type="HOGENOM" id="CLU_232112_0_0_12"/>
<dbReference type="Gene3D" id="2.60.40.10">
    <property type="entry name" value="Immunoglobulins"/>
    <property type="match status" value="1"/>
</dbReference>
<protein>
    <submittedName>
        <fullName evidence="2">Fibronectin type III domain protein</fullName>
    </submittedName>
</protein>
<dbReference type="PROSITE" id="PS50853">
    <property type="entry name" value="FN3"/>
    <property type="match status" value="1"/>
</dbReference>
<organism evidence="2 3">
    <name type="scientific">Turneriella parva (strain ATCC BAA-1111 / DSM 21527 / NCTC 11395 / H)</name>
    <name type="common">Leptospira parva</name>
    <dbReference type="NCBI Taxonomy" id="869212"/>
    <lineage>
        <taxon>Bacteria</taxon>
        <taxon>Pseudomonadati</taxon>
        <taxon>Spirochaetota</taxon>
        <taxon>Spirochaetia</taxon>
        <taxon>Leptospirales</taxon>
        <taxon>Leptospiraceae</taxon>
        <taxon>Turneriella</taxon>
    </lineage>
</organism>
<gene>
    <name evidence="2" type="ordered locus">Turpa_2194</name>
</gene>
<feature type="domain" description="Fibronectin type-III" evidence="1">
    <location>
        <begin position="702"/>
        <end position="795"/>
    </location>
</feature>
<dbReference type="InterPro" id="IPR003961">
    <property type="entry name" value="FN3_dom"/>
</dbReference>
<dbReference type="RefSeq" id="WP_014803345.1">
    <property type="nucleotide sequence ID" value="NC_018020.1"/>
</dbReference>
<dbReference type="STRING" id="869212.Turpa_2194"/>
<name>I4B6D2_TURPD</name>
<dbReference type="SUPFAM" id="SSF63825">
    <property type="entry name" value="YWTD domain"/>
    <property type="match status" value="1"/>
</dbReference>
<dbReference type="Pfam" id="PF13385">
    <property type="entry name" value="Laminin_G_3"/>
    <property type="match status" value="3"/>
</dbReference>
<dbReference type="EMBL" id="CP002959">
    <property type="protein sequence ID" value="AFM12839.1"/>
    <property type="molecule type" value="Genomic_DNA"/>
</dbReference>
<dbReference type="PANTHER" id="PTHR46388:SF2">
    <property type="entry name" value="NHL REPEAT-CONTAINING PROTEIN 2"/>
    <property type="match status" value="1"/>
</dbReference>
<dbReference type="Gene3D" id="2.60.120.200">
    <property type="match status" value="4"/>
</dbReference>
<dbReference type="OrthoDB" id="9774579at2"/>
<dbReference type="InterPro" id="IPR011042">
    <property type="entry name" value="6-blade_b-propeller_TolB-like"/>
</dbReference>
<dbReference type="PANTHER" id="PTHR46388">
    <property type="entry name" value="NHL REPEAT-CONTAINING PROTEIN 2"/>
    <property type="match status" value="1"/>
</dbReference>